<dbReference type="STRING" id="1702221.AALO17_03570"/>
<organism evidence="1 2">
    <name type="scientific">Faecalibaculum rodentium</name>
    <dbReference type="NCBI Taxonomy" id="1702221"/>
    <lineage>
        <taxon>Bacteria</taxon>
        <taxon>Bacillati</taxon>
        <taxon>Bacillota</taxon>
        <taxon>Erysipelotrichia</taxon>
        <taxon>Erysipelotrichales</taxon>
        <taxon>Erysipelotrichaceae</taxon>
        <taxon>Faecalibaculum</taxon>
    </lineage>
</organism>
<name>A0A140DS64_9FIRM</name>
<dbReference type="EMBL" id="CP011391">
    <property type="protein sequence ID" value="AMK53491.1"/>
    <property type="molecule type" value="Genomic_DNA"/>
</dbReference>
<keyword evidence="2" id="KW-1185">Reference proteome</keyword>
<reference evidence="1 2" key="1">
    <citation type="journal article" date="2016" name="Gut Pathog.">
        <title>Whole genome sequencing of "Faecalibaculum rodentium" ALO17, isolated from C57BL/6J laboratory mouse feces.</title>
        <authorList>
            <person name="Lim S."/>
            <person name="Chang D.H."/>
            <person name="Ahn S."/>
            <person name="Kim B.C."/>
        </authorList>
    </citation>
    <scope>NUCLEOTIDE SEQUENCE [LARGE SCALE GENOMIC DNA]</scope>
    <source>
        <strain evidence="1 2">Alo17</strain>
    </source>
</reference>
<dbReference type="Proteomes" id="UP000069771">
    <property type="component" value="Chromosome"/>
</dbReference>
<sequence length="60" mass="6714">MRRKPAGSWKNRNNQKTIRKSILKPGTDFRFSFAVFHPGQTGEKPAAGLLKALNSRSVLC</sequence>
<protein>
    <submittedName>
        <fullName evidence="1">Uncharacterized protein</fullName>
    </submittedName>
</protein>
<dbReference type="AlphaFoldDB" id="A0A140DS64"/>
<proteinExistence type="predicted"/>
<gene>
    <name evidence="1" type="ORF">AALO17_03570</name>
</gene>
<dbReference type="KEGG" id="fro:AALO17_03570"/>
<accession>A0A140DS64</accession>
<evidence type="ECO:0000313" key="2">
    <source>
        <dbReference type="Proteomes" id="UP000069771"/>
    </source>
</evidence>
<evidence type="ECO:0000313" key="1">
    <source>
        <dbReference type="EMBL" id="AMK53491.1"/>
    </source>
</evidence>